<dbReference type="Gene3D" id="3.40.640.10">
    <property type="entry name" value="Type I PLP-dependent aspartate aminotransferase-like (Major domain)"/>
    <property type="match status" value="1"/>
</dbReference>
<dbReference type="PANTHER" id="PTHR43092">
    <property type="entry name" value="L-CYSTEINE DESULFHYDRASE"/>
    <property type="match status" value="1"/>
</dbReference>
<dbReference type="OrthoDB" id="7592443at2"/>
<gene>
    <name evidence="4" type="ORF">DFR70_10121</name>
</gene>
<evidence type="ECO:0000256" key="1">
    <source>
        <dbReference type="ARBA" id="ARBA00022898"/>
    </source>
</evidence>
<feature type="domain" description="Aminotransferase class V" evidence="3">
    <location>
        <begin position="83"/>
        <end position="342"/>
    </location>
</feature>
<keyword evidence="5" id="KW-1185">Reference proteome</keyword>
<name>A0A318KEA2_9NOCA</name>
<dbReference type="Gene3D" id="3.90.1150.10">
    <property type="entry name" value="Aspartate Aminotransferase, domain 1"/>
    <property type="match status" value="1"/>
</dbReference>
<keyword evidence="4" id="KW-0456">Lyase</keyword>
<comment type="caution">
    <text evidence="4">The sequence shown here is derived from an EMBL/GenBank/DDBJ whole genome shotgun (WGS) entry which is preliminary data.</text>
</comment>
<dbReference type="InterPro" id="IPR015424">
    <property type="entry name" value="PyrdxlP-dep_Trfase"/>
</dbReference>
<sequence length="442" mass="49113">MNGAVDSIPQHPAGTLTADPSQRLRTAGWPEIRKLFALDPGAIHLNTGTVGAMPHAVLDTVDRVTRHWAGGLGDVYPPGMYPDHRAVIAKSYGVDQDEMVITHNATEGVARVIHGLDLHAGDEVVTTTHECYSVLSNFNLLRNRFGISLKTITLPTGYDVRAEQIIELFEEAITPRTKVLAFAGITLFTGTRLPMRALCELAHRHGLITVIDGALLPGMLDLDMRAIGADFISCSGSKFQCGPLGTGLLYVRNKIHPEYNPLPLPTFWPIISTWYPMKGSPPPRTGTSMESDNIADYLQSAGSASIARGAALATACELWDEIGRDRIERRIMLLADYARARVIKCFGRDAMYSPGADPTLKSPLIAFHPFRRPEDAWNVKKIHEYTMRLQREHRLFTRWTEFDVPGSPHQHYASRITTHFFNNYDEIDKAVDIMAELAEEMS</sequence>
<protein>
    <submittedName>
        <fullName evidence="4">Selenocysteine lyase/cysteine desulfurase</fullName>
    </submittedName>
</protein>
<dbReference type="RefSeq" id="WP_040741218.1">
    <property type="nucleotide sequence ID" value="NZ_QJKF01000001.1"/>
</dbReference>
<dbReference type="AlphaFoldDB" id="A0A318KEA2"/>
<accession>A0A318KEA2</accession>
<organism evidence="4 5">
    <name type="scientific">Nocardia tenerifensis</name>
    <dbReference type="NCBI Taxonomy" id="228006"/>
    <lineage>
        <taxon>Bacteria</taxon>
        <taxon>Bacillati</taxon>
        <taxon>Actinomycetota</taxon>
        <taxon>Actinomycetes</taxon>
        <taxon>Mycobacteriales</taxon>
        <taxon>Nocardiaceae</taxon>
        <taxon>Nocardia</taxon>
    </lineage>
</organism>
<dbReference type="InterPro" id="IPR015422">
    <property type="entry name" value="PyrdxlP-dep_Trfase_small"/>
</dbReference>
<dbReference type="GO" id="GO:0016829">
    <property type="term" value="F:lyase activity"/>
    <property type="evidence" value="ECO:0007669"/>
    <property type="project" value="UniProtKB-KW"/>
</dbReference>
<dbReference type="Pfam" id="PF00266">
    <property type="entry name" value="Aminotran_5"/>
    <property type="match status" value="1"/>
</dbReference>
<evidence type="ECO:0000313" key="4">
    <source>
        <dbReference type="EMBL" id="PXX70602.1"/>
    </source>
</evidence>
<dbReference type="Proteomes" id="UP000247569">
    <property type="component" value="Unassembled WGS sequence"/>
</dbReference>
<keyword evidence="1" id="KW-0663">Pyridoxal phosphate</keyword>
<dbReference type="SUPFAM" id="SSF53383">
    <property type="entry name" value="PLP-dependent transferases"/>
    <property type="match status" value="1"/>
</dbReference>
<evidence type="ECO:0000256" key="2">
    <source>
        <dbReference type="SAM" id="MobiDB-lite"/>
    </source>
</evidence>
<dbReference type="EMBL" id="QJKF01000001">
    <property type="protein sequence ID" value="PXX70602.1"/>
    <property type="molecule type" value="Genomic_DNA"/>
</dbReference>
<feature type="region of interest" description="Disordered" evidence="2">
    <location>
        <begin position="1"/>
        <end position="21"/>
    </location>
</feature>
<dbReference type="InterPro" id="IPR015421">
    <property type="entry name" value="PyrdxlP-dep_Trfase_major"/>
</dbReference>
<reference evidence="4 5" key="1">
    <citation type="submission" date="2018-05" db="EMBL/GenBank/DDBJ databases">
        <title>Genomic Encyclopedia of Type Strains, Phase IV (KMG-IV): sequencing the most valuable type-strain genomes for metagenomic binning, comparative biology and taxonomic classification.</title>
        <authorList>
            <person name="Goeker M."/>
        </authorList>
    </citation>
    <scope>NUCLEOTIDE SEQUENCE [LARGE SCALE GENOMIC DNA]</scope>
    <source>
        <strain evidence="4 5">DSM 44704</strain>
    </source>
</reference>
<evidence type="ECO:0000259" key="3">
    <source>
        <dbReference type="Pfam" id="PF00266"/>
    </source>
</evidence>
<evidence type="ECO:0000313" key="5">
    <source>
        <dbReference type="Proteomes" id="UP000247569"/>
    </source>
</evidence>
<dbReference type="PANTHER" id="PTHR43092:SF6">
    <property type="entry name" value="BLR1280 PROTEIN"/>
    <property type="match status" value="1"/>
</dbReference>
<proteinExistence type="predicted"/>
<dbReference type="InterPro" id="IPR000192">
    <property type="entry name" value="Aminotrans_V_dom"/>
</dbReference>